<feature type="domain" description="UBA" evidence="2">
    <location>
        <begin position="8"/>
        <end position="50"/>
    </location>
</feature>
<accession>A0AAE0HKT5</accession>
<dbReference type="GO" id="GO:0005634">
    <property type="term" value="C:nucleus"/>
    <property type="evidence" value="ECO:0007669"/>
    <property type="project" value="TreeGrafter"/>
</dbReference>
<sequence>MAFNQADAYAEQVTMVEIVTEGCADRSMISAALQNNHGNVDTVVNEILDDLAKFKRKYGWDEAAFSSGREGEDPSGNKSGVPAFSIHQPPPIIYGTEPNNYYGAPSRPPSRANNRSPMSRLTDITSGGYTTATPSNRQEEEDQLQRAINESLTASGIQTPHAFPPPPPPTQQQSGVITNDGESSAHFGPANRPDYDPKEWAMVPLGKQESDSDPSLRTRKVGMPVLLRCRKDSEWEQHRVGALLMIFGQIPAVRNVLLESGVAPGYGYGNKSDWWRGEAIFPPGQPDPDGWINEPPLSWTDELHRLMAFLEQTERAYGTADNLVRARHPEAQETGDAEKDFFQNFAESGLGEGTDRETLISSVEIVALDNFSQQGGDRFGLLDLQVSKDSDPMPANLYNVLDWLFYVDLRLAREDPSGSRMAWISQPSEVLTCRFQKDDELPAPLEMPETFYLDRYLKSNGEKLQELQMDMVALLKAYDANIRREQELIKWVNPQTHKTYDRRDLIKAAIHRYQESLRRIKNRAFWRTHEQTPAEGEGGYYLPDHAGEPSLLPEESATVADYEAKISDLEGRLAEMERLINEVIIPERLAIHEVNRNMSSLFTTPSTDEKWNPTHKYTLCGVVNDLNTVYQRIHVPVSESGTTPADGAPAAGEKRWWKTSFNIADNTVEHVQVDYETVMRETCSAKCKPIVVYATDKALQQDNLPLPDALKTFVRLDNRLFKQELLQSNRLGHKRSAGVGDGSQSKRLQRSASIDSMDTNHASAGDFDDDMRDAPFDNDSIFGAAGGGYATPNRATKAAQDAEIPDLVDVVGETPGLTATMTSPPSYENYIEMETGVSPALAQVSLQDLNNISPMKSLEMQERPNAQLLTRLGSNGNNNGGAATAVNGSAGSDSVQTAVRDEEELLIDLSDPKDADPKTQANGV</sequence>
<feature type="region of interest" description="Disordered" evidence="1">
    <location>
        <begin position="876"/>
        <end position="900"/>
    </location>
</feature>
<name>A0AAE0HKT5_9PEZI</name>
<comment type="caution">
    <text evidence="3">The sequence shown here is derived from an EMBL/GenBank/DDBJ whole genome shotgun (WGS) entry which is preliminary data.</text>
</comment>
<dbReference type="Proteomes" id="UP001278766">
    <property type="component" value="Unassembled WGS sequence"/>
</dbReference>
<gene>
    <name evidence="3" type="ORF">B0H64DRAFT_124775</name>
</gene>
<keyword evidence="4" id="KW-1185">Reference proteome</keyword>
<feature type="compositionally biased region" description="Polar residues" evidence="1">
    <location>
        <begin position="111"/>
        <end position="136"/>
    </location>
</feature>
<feature type="compositionally biased region" description="Polar residues" evidence="1">
    <location>
        <begin position="742"/>
        <end position="762"/>
    </location>
</feature>
<feature type="region of interest" description="Disordered" evidence="1">
    <location>
        <begin position="905"/>
        <end position="924"/>
    </location>
</feature>
<dbReference type="PANTHER" id="PTHR39597">
    <property type="entry name" value="UBA DOMAIN-CONTAINING PROTEIN RUP1"/>
    <property type="match status" value="1"/>
</dbReference>
<feature type="compositionally biased region" description="Polar residues" evidence="1">
    <location>
        <begin position="171"/>
        <end position="182"/>
    </location>
</feature>
<organism evidence="3 4">
    <name type="scientific">Chaetomium fimeti</name>
    <dbReference type="NCBI Taxonomy" id="1854472"/>
    <lineage>
        <taxon>Eukaryota</taxon>
        <taxon>Fungi</taxon>
        <taxon>Dikarya</taxon>
        <taxon>Ascomycota</taxon>
        <taxon>Pezizomycotina</taxon>
        <taxon>Sordariomycetes</taxon>
        <taxon>Sordariomycetidae</taxon>
        <taxon>Sordariales</taxon>
        <taxon>Chaetomiaceae</taxon>
        <taxon>Chaetomium</taxon>
    </lineage>
</organism>
<dbReference type="RefSeq" id="XP_062660985.1">
    <property type="nucleotide sequence ID" value="XM_062798023.1"/>
</dbReference>
<feature type="region of interest" description="Disordered" evidence="1">
    <location>
        <begin position="65"/>
        <end position="144"/>
    </location>
</feature>
<dbReference type="PROSITE" id="PS50030">
    <property type="entry name" value="UBA"/>
    <property type="match status" value="1"/>
</dbReference>
<feature type="compositionally biased region" description="Low complexity" evidence="1">
    <location>
        <begin position="876"/>
        <end position="892"/>
    </location>
</feature>
<feature type="region of interest" description="Disordered" evidence="1">
    <location>
        <begin position="156"/>
        <end position="197"/>
    </location>
</feature>
<dbReference type="GeneID" id="87834971"/>
<reference evidence="3" key="1">
    <citation type="journal article" date="2023" name="Mol. Phylogenet. Evol.">
        <title>Genome-scale phylogeny and comparative genomics of the fungal order Sordariales.</title>
        <authorList>
            <person name="Hensen N."/>
            <person name="Bonometti L."/>
            <person name="Westerberg I."/>
            <person name="Brannstrom I.O."/>
            <person name="Guillou S."/>
            <person name="Cros-Aarteil S."/>
            <person name="Calhoun S."/>
            <person name="Haridas S."/>
            <person name="Kuo A."/>
            <person name="Mondo S."/>
            <person name="Pangilinan J."/>
            <person name="Riley R."/>
            <person name="LaButti K."/>
            <person name="Andreopoulos B."/>
            <person name="Lipzen A."/>
            <person name="Chen C."/>
            <person name="Yan M."/>
            <person name="Daum C."/>
            <person name="Ng V."/>
            <person name="Clum A."/>
            <person name="Steindorff A."/>
            <person name="Ohm R.A."/>
            <person name="Martin F."/>
            <person name="Silar P."/>
            <person name="Natvig D.O."/>
            <person name="Lalanne C."/>
            <person name="Gautier V."/>
            <person name="Ament-Velasquez S.L."/>
            <person name="Kruys A."/>
            <person name="Hutchinson M.I."/>
            <person name="Powell A.J."/>
            <person name="Barry K."/>
            <person name="Miller A.N."/>
            <person name="Grigoriev I.V."/>
            <person name="Debuchy R."/>
            <person name="Gladieux P."/>
            <person name="Hiltunen Thoren M."/>
            <person name="Johannesson H."/>
        </authorList>
    </citation>
    <scope>NUCLEOTIDE SEQUENCE</scope>
    <source>
        <strain evidence="3">CBS 168.71</strain>
    </source>
</reference>
<dbReference type="InterPro" id="IPR015940">
    <property type="entry name" value="UBA"/>
</dbReference>
<reference evidence="3" key="2">
    <citation type="submission" date="2023-06" db="EMBL/GenBank/DDBJ databases">
        <authorList>
            <consortium name="Lawrence Berkeley National Laboratory"/>
            <person name="Haridas S."/>
            <person name="Hensen N."/>
            <person name="Bonometti L."/>
            <person name="Westerberg I."/>
            <person name="Brannstrom I.O."/>
            <person name="Guillou S."/>
            <person name="Cros-Aarteil S."/>
            <person name="Calhoun S."/>
            <person name="Kuo A."/>
            <person name="Mondo S."/>
            <person name="Pangilinan J."/>
            <person name="Riley R."/>
            <person name="Labutti K."/>
            <person name="Andreopoulos B."/>
            <person name="Lipzen A."/>
            <person name="Chen C."/>
            <person name="Yanf M."/>
            <person name="Daum C."/>
            <person name="Ng V."/>
            <person name="Clum A."/>
            <person name="Steindorff A."/>
            <person name="Ohm R."/>
            <person name="Martin F."/>
            <person name="Silar P."/>
            <person name="Natvig D."/>
            <person name="Lalanne C."/>
            <person name="Gautier V."/>
            <person name="Ament-Velasquez S.L."/>
            <person name="Kruys A."/>
            <person name="Hutchinson M.I."/>
            <person name="Powell A.J."/>
            <person name="Barry K."/>
            <person name="Miller A.N."/>
            <person name="Grigoriev I.V."/>
            <person name="Debuchy R."/>
            <person name="Gladieux P."/>
            <person name="Thoren M.H."/>
            <person name="Johannesson H."/>
        </authorList>
    </citation>
    <scope>NUCLEOTIDE SEQUENCE</scope>
    <source>
        <strain evidence="3">CBS 168.71</strain>
    </source>
</reference>
<evidence type="ECO:0000313" key="4">
    <source>
        <dbReference type="Proteomes" id="UP001278766"/>
    </source>
</evidence>
<evidence type="ECO:0000256" key="1">
    <source>
        <dbReference type="SAM" id="MobiDB-lite"/>
    </source>
</evidence>
<dbReference type="InterPro" id="IPR055335">
    <property type="entry name" value="Ucp6/RUP1"/>
</dbReference>
<feature type="region of interest" description="Disordered" evidence="1">
    <location>
        <begin position="732"/>
        <end position="768"/>
    </location>
</feature>
<evidence type="ECO:0000259" key="2">
    <source>
        <dbReference type="PROSITE" id="PS50030"/>
    </source>
</evidence>
<dbReference type="AlphaFoldDB" id="A0AAE0HKT5"/>
<dbReference type="GO" id="GO:0016579">
    <property type="term" value="P:protein deubiquitination"/>
    <property type="evidence" value="ECO:0007669"/>
    <property type="project" value="TreeGrafter"/>
</dbReference>
<proteinExistence type="predicted"/>
<dbReference type="EMBL" id="JAUEPN010000003">
    <property type="protein sequence ID" value="KAK3297471.1"/>
    <property type="molecule type" value="Genomic_DNA"/>
</dbReference>
<protein>
    <recommendedName>
        <fullName evidence="2">UBA domain-containing protein</fullName>
    </recommendedName>
</protein>
<dbReference type="PANTHER" id="PTHR39597:SF1">
    <property type="entry name" value="UBA DOMAIN-CONTAINING PROTEIN RUP1"/>
    <property type="match status" value="1"/>
</dbReference>
<dbReference type="GO" id="GO:0005829">
    <property type="term" value="C:cytosol"/>
    <property type="evidence" value="ECO:0007669"/>
    <property type="project" value="TreeGrafter"/>
</dbReference>
<evidence type="ECO:0000313" key="3">
    <source>
        <dbReference type="EMBL" id="KAK3297471.1"/>
    </source>
</evidence>